<feature type="transmembrane region" description="Helical" evidence="1">
    <location>
        <begin position="141"/>
        <end position="158"/>
    </location>
</feature>
<accession>A0A927YN09</accession>
<dbReference type="EMBL" id="SVER01000017">
    <property type="protein sequence ID" value="MBE5919667.1"/>
    <property type="molecule type" value="Genomic_DNA"/>
</dbReference>
<evidence type="ECO:0000313" key="3">
    <source>
        <dbReference type="Proteomes" id="UP000766246"/>
    </source>
</evidence>
<keyword evidence="1" id="KW-0472">Membrane</keyword>
<keyword evidence="1" id="KW-0812">Transmembrane</keyword>
<proteinExistence type="predicted"/>
<gene>
    <name evidence="2" type="ORF">E7272_07455</name>
</gene>
<keyword evidence="1" id="KW-1133">Transmembrane helix</keyword>
<feature type="transmembrane region" description="Helical" evidence="1">
    <location>
        <begin position="57"/>
        <end position="76"/>
    </location>
</feature>
<evidence type="ECO:0000313" key="2">
    <source>
        <dbReference type="EMBL" id="MBE5919667.1"/>
    </source>
</evidence>
<reference evidence="2" key="1">
    <citation type="submission" date="2019-04" db="EMBL/GenBank/DDBJ databases">
        <title>Evolution of Biomass-Degrading Anaerobic Consortia Revealed by Metagenomics.</title>
        <authorList>
            <person name="Peng X."/>
        </authorList>
    </citation>
    <scope>NUCLEOTIDE SEQUENCE</scope>
    <source>
        <strain evidence="2">SIG311</strain>
    </source>
</reference>
<protein>
    <submittedName>
        <fullName evidence="2">Uncharacterized protein</fullName>
    </submittedName>
</protein>
<sequence length="162" mass="18401">MLSKMMKLNTYSIDDLKGLLTILNGAKIAIFVLAVIITIGVFFVIKKGIADYESLNGIFVIAIILFIIATVEIFVMNPLIQDINKNITAAASKDRDSYVYYLNGEEVDNPDAINMNDYRITFNDDKKIGYLKENKSSDNDYWLWVVWIVLCTGGWALSSRRR</sequence>
<name>A0A927YN09_9FIRM</name>
<organism evidence="2 3">
    <name type="scientific">Pseudobutyrivibrio ruminis</name>
    <dbReference type="NCBI Taxonomy" id="46206"/>
    <lineage>
        <taxon>Bacteria</taxon>
        <taxon>Bacillati</taxon>
        <taxon>Bacillota</taxon>
        <taxon>Clostridia</taxon>
        <taxon>Lachnospirales</taxon>
        <taxon>Lachnospiraceae</taxon>
        <taxon>Pseudobutyrivibrio</taxon>
    </lineage>
</organism>
<feature type="transmembrane region" description="Helical" evidence="1">
    <location>
        <begin position="20"/>
        <end position="45"/>
    </location>
</feature>
<dbReference type="AlphaFoldDB" id="A0A927YN09"/>
<dbReference type="Proteomes" id="UP000766246">
    <property type="component" value="Unassembled WGS sequence"/>
</dbReference>
<evidence type="ECO:0000256" key="1">
    <source>
        <dbReference type="SAM" id="Phobius"/>
    </source>
</evidence>
<comment type="caution">
    <text evidence="2">The sequence shown here is derived from an EMBL/GenBank/DDBJ whole genome shotgun (WGS) entry which is preliminary data.</text>
</comment>